<evidence type="ECO:0000259" key="2">
    <source>
        <dbReference type="Pfam" id="PF16036"/>
    </source>
</evidence>
<accession>A0ABW1U220</accession>
<organism evidence="3 4">
    <name type="scientific">Polaromonas aquatica</name>
    <dbReference type="NCBI Taxonomy" id="332657"/>
    <lineage>
        <taxon>Bacteria</taxon>
        <taxon>Pseudomonadati</taxon>
        <taxon>Pseudomonadota</taxon>
        <taxon>Betaproteobacteria</taxon>
        <taxon>Burkholderiales</taxon>
        <taxon>Comamonadaceae</taxon>
        <taxon>Polaromonas</taxon>
    </lineage>
</organism>
<keyword evidence="4" id="KW-1185">Reference proteome</keyword>
<feature type="domain" description="Chalcone isomerase" evidence="2">
    <location>
        <begin position="46"/>
        <end position="177"/>
    </location>
</feature>
<keyword evidence="3" id="KW-0413">Isomerase</keyword>
<sequence length="190" mass="20735">MKNVAACAILALTGCLYGLRIQAQPLPPELRPTLPVASLSGQAKLKFWGLEVYQATLWIAPGFAESAYEQSPFALELAYLRDFKGVDIAKRSMAEMRRQAPISQAQATAWENQMRALFPDVNTGDRITGVHQPATGAVFWSNGRLLGEVRDPAFAKLFFGIWLSPQTSEPQLRRALLAQARSPAPVGAAP</sequence>
<evidence type="ECO:0000313" key="3">
    <source>
        <dbReference type="EMBL" id="MFC6283540.1"/>
    </source>
</evidence>
<dbReference type="PROSITE" id="PS51257">
    <property type="entry name" value="PROKAR_LIPOPROTEIN"/>
    <property type="match status" value="1"/>
</dbReference>
<keyword evidence="1" id="KW-0732">Signal</keyword>
<dbReference type="EMBL" id="JBHSRS010000083">
    <property type="protein sequence ID" value="MFC6283540.1"/>
    <property type="molecule type" value="Genomic_DNA"/>
</dbReference>
<dbReference type="RefSeq" id="WP_371438167.1">
    <property type="nucleotide sequence ID" value="NZ_JBHSRS010000083.1"/>
</dbReference>
<dbReference type="GO" id="GO:0016853">
    <property type="term" value="F:isomerase activity"/>
    <property type="evidence" value="ECO:0007669"/>
    <property type="project" value="UniProtKB-KW"/>
</dbReference>
<reference evidence="4" key="1">
    <citation type="journal article" date="2019" name="Int. J. Syst. Evol. Microbiol.">
        <title>The Global Catalogue of Microorganisms (GCM) 10K type strain sequencing project: providing services to taxonomists for standard genome sequencing and annotation.</title>
        <authorList>
            <consortium name="The Broad Institute Genomics Platform"/>
            <consortium name="The Broad Institute Genome Sequencing Center for Infectious Disease"/>
            <person name="Wu L."/>
            <person name="Ma J."/>
        </authorList>
    </citation>
    <scope>NUCLEOTIDE SEQUENCE [LARGE SCALE GENOMIC DNA]</scope>
    <source>
        <strain evidence="4">CCUG 39402</strain>
    </source>
</reference>
<feature type="signal peptide" evidence="1">
    <location>
        <begin position="1"/>
        <end position="23"/>
    </location>
</feature>
<dbReference type="Proteomes" id="UP001596270">
    <property type="component" value="Unassembled WGS sequence"/>
</dbReference>
<proteinExistence type="predicted"/>
<protein>
    <submittedName>
        <fullName evidence="3">Chalcone isomerase family protein</fullName>
    </submittedName>
</protein>
<evidence type="ECO:0000313" key="4">
    <source>
        <dbReference type="Proteomes" id="UP001596270"/>
    </source>
</evidence>
<gene>
    <name evidence="3" type="ORF">ACFQND_20110</name>
</gene>
<dbReference type="Pfam" id="PF16036">
    <property type="entry name" value="Chalcone_3"/>
    <property type="match status" value="1"/>
</dbReference>
<feature type="chain" id="PRO_5046203552" evidence="1">
    <location>
        <begin position="24"/>
        <end position="190"/>
    </location>
</feature>
<dbReference type="InterPro" id="IPR016087">
    <property type="entry name" value="Chalcone_isomerase"/>
</dbReference>
<name>A0ABW1U220_9BURK</name>
<evidence type="ECO:0000256" key="1">
    <source>
        <dbReference type="SAM" id="SignalP"/>
    </source>
</evidence>
<comment type="caution">
    <text evidence="3">The sequence shown here is derived from an EMBL/GenBank/DDBJ whole genome shotgun (WGS) entry which is preliminary data.</text>
</comment>